<proteinExistence type="predicted"/>
<gene>
    <name evidence="2" type="ORF">THAOC_07378</name>
</gene>
<feature type="region of interest" description="Disordered" evidence="1">
    <location>
        <begin position="78"/>
        <end position="104"/>
    </location>
</feature>
<evidence type="ECO:0000256" key="1">
    <source>
        <dbReference type="SAM" id="MobiDB-lite"/>
    </source>
</evidence>
<feature type="region of interest" description="Disordered" evidence="1">
    <location>
        <begin position="1"/>
        <end position="28"/>
    </location>
</feature>
<keyword evidence="3" id="KW-1185">Reference proteome</keyword>
<dbReference type="EMBL" id="AGNL01007506">
    <property type="protein sequence ID" value="EJK71205.1"/>
    <property type="molecule type" value="Genomic_DNA"/>
</dbReference>
<feature type="non-terminal residue" evidence="2">
    <location>
        <position position="104"/>
    </location>
</feature>
<organism evidence="2 3">
    <name type="scientific">Thalassiosira oceanica</name>
    <name type="common">Marine diatom</name>
    <dbReference type="NCBI Taxonomy" id="159749"/>
    <lineage>
        <taxon>Eukaryota</taxon>
        <taxon>Sar</taxon>
        <taxon>Stramenopiles</taxon>
        <taxon>Ochrophyta</taxon>
        <taxon>Bacillariophyta</taxon>
        <taxon>Coscinodiscophyceae</taxon>
        <taxon>Thalassiosirophycidae</taxon>
        <taxon>Thalassiosirales</taxon>
        <taxon>Thalassiosiraceae</taxon>
        <taxon>Thalassiosira</taxon>
    </lineage>
</organism>
<feature type="compositionally biased region" description="Polar residues" evidence="1">
    <location>
        <begin position="94"/>
        <end position="104"/>
    </location>
</feature>
<evidence type="ECO:0000313" key="3">
    <source>
        <dbReference type="Proteomes" id="UP000266841"/>
    </source>
</evidence>
<sequence length="104" mass="10947">MFGRIAPPSPRERGTPTPARRGRREGELEARGWAKLGWAAGLGGTGRPCRIVWAMAVGKTLPDRKDSNLAKILTFLPFPPSGASSGETADPKHSPTNAEGATGL</sequence>
<name>K0T0J7_THAOC</name>
<evidence type="ECO:0000313" key="2">
    <source>
        <dbReference type="EMBL" id="EJK71205.1"/>
    </source>
</evidence>
<dbReference type="Proteomes" id="UP000266841">
    <property type="component" value="Unassembled WGS sequence"/>
</dbReference>
<comment type="caution">
    <text evidence="2">The sequence shown here is derived from an EMBL/GenBank/DDBJ whole genome shotgun (WGS) entry which is preliminary data.</text>
</comment>
<dbReference type="AlphaFoldDB" id="K0T0J7"/>
<protein>
    <submittedName>
        <fullName evidence="2">Uncharacterized protein</fullName>
    </submittedName>
</protein>
<accession>K0T0J7</accession>
<reference evidence="2 3" key="1">
    <citation type="journal article" date="2012" name="Genome Biol.">
        <title>Genome and low-iron response of an oceanic diatom adapted to chronic iron limitation.</title>
        <authorList>
            <person name="Lommer M."/>
            <person name="Specht M."/>
            <person name="Roy A.S."/>
            <person name="Kraemer L."/>
            <person name="Andreson R."/>
            <person name="Gutowska M.A."/>
            <person name="Wolf J."/>
            <person name="Bergner S.V."/>
            <person name="Schilhabel M.B."/>
            <person name="Klostermeier U.C."/>
            <person name="Beiko R.G."/>
            <person name="Rosenstiel P."/>
            <person name="Hippler M."/>
            <person name="Laroche J."/>
        </authorList>
    </citation>
    <scope>NUCLEOTIDE SEQUENCE [LARGE SCALE GENOMIC DNA]</scope>
    <source>
        <strain evidence="2 3">CCMP1005</strain>
    </source>
</reference>